<protein>
    <recommendedName>
        <fullName evidence="3">C3H1-type domain-containing protein</fullName>
    </recommendedName>
</protein>
<evidence type="ECO:0008006" key="3">
    <source>
        <dbReference type="Google" id="ProtNLM"/>
    </source>
</evidence>
<gene>
    <name evidence="2" type="ORF">BE221DRAFT_112539</name>
</gene>
<reference evidence="2" key="1">
    <citation type="submission" date="2017-04" db="EMBL/GenBank/DDBJ databases">
        <title>Population genomics of picophytoplankton unveils novel chromosome hypervariability.</title>
        <authorList>
            <consortium name="DOE Joint Genome Institute"/>
            <person name="Blanc-Mathieu R."/>
            <person name="Krasovec M."/>
            <person name="Hebrard M."/>
            <person name="Yau S."/>
            <person name="Desgranges E."/>
            <person name="Martin J."/>
            <person name="Schackwitz W."/>
            <person name="Kuo A."/>
            <person name="Salin G."/>
            <person name="Donnadieu C."/>
            <person name="Desdevises Y."/>
            <person name="Sanchez-Ferandin S."/>
            <person name="Moreau H."/>
            <person name="Rivals E."/>
            <person name="Grigoriev I.V."/>
            <person name="Grimsley N."/>
            <person name="Eyre-Walker A."/>
            <person name="Piganeau G."/>
        </authorList>
    </citation>
    <scope>NUCLEOTIDE SEQUENCE [LARGE SCALE GENOMIC DNA]</scope>
    <source>
        <strain evidence="2">RCC 1115</strain>
    </source>
</reference>
<feature type="compositionally biased region" description="Basic and acidic residues" evidence="1">
    <location>
        <begin position="1"/>
        <end position="16"/>
    </location>
</feature>
<organism evidence="2">
    <name type="scientific">Ostreococcus tauri</name>
    <name type="common">Marine green alga</name>
    <dbReference type="NCBI Taxonomy" id="70448"/>
    <lineage>
        <taxon>Eukaryota</taxon>
        <taxon>Viridiplantae</taxon>
        <taxon>Chlorophyta</taxon>
        <taxon>Mamiellophyceae</taxon>
        <taxon>Mamiellales</taxon>
        <taxon>Bathycoccaceae</taxon>
        <taxon>Ostreococcus</taxon>
    </lineage>
</organism>
<proteinExistence type="predicted"/>
<dbReference type="PANTHER" id="PTHR36971:SF3">
    <property type="entry name" value="C3H1-TYPE DOMAIN-CONTAINING PROTEIN"/>
    <property type="match status" value="1"/>
</dbReference>
<feature type="region of interest" description="Disordered" evidence="1">
    <location>
        <begin position="1"/>
        <end position="41"/>
    </location>
</feature>
<dbReference type="AlphaFoldDB" id="A0A1Y5IBT4"/>
<dbReference type="EMBL" id="KZ155780">
    <property type="protein sequence ID" value="OUS46951.1"/>
    <property type="molecule type" value="Genomic_DNA"/>
</dbReference>
<dbReference type="Proteomes" id="UP000195557">
    <property type="component" value="Unassembled WGS sequence"/>
</dbReference>
<evidence type="ECO:0000313" key="2">
    <source>
        <dbReference type="EMBL" id="OUS46951.1"/>
    </source>
</evidence>
<name>A0A1Y5IBT4_OSTTA</name>
<accession>A0A1Y5IBT4</accession>
<sequence length="542" mass="59847">MDAERRDRPVPRDGRKARSTGAEGRRKARSTGARRATSDETIARARSMATMGVERVAFARARQRGTVVRARADDGGGGRRARGTVRRVARMGRGLTFVDVECDDALKTRGGRGTSTAFVKTSERVGRGVRPGARVSFAWTEQDEAERATRRDDRDGAYVDGSEIVILDPAPVMSVANVRKEMLERFGGGLIDPSSVGSARGMSSFGLCKATLRGEQCRDPNCVRRHDASDEELRLARESRERARERSRRAIEAERSDDDPHGEANKEAKCVSDRLFAEWCVETFGLKTSEKDTLVADIAGGSGTLSFEFHVNNGVGCVLVEPRCVSLTPRQRATWNNLRRRGAREDAKPAAREAWLRSELWVKCADEQNETRMKEHFTRLTAYTEIATDEDVNAVSAAAPPSDRSVLDAHFEEFPRAVPRAIAGCDAAVNVAPFTHVRAEFWSLDSSVGEKLKRMRPDVLVGMHADQATEAIIDAALALNVGFAVVPCCTFPELFPHRRTPTGGPVSSYSDFIEYLCAKDPSIQRTFLPFKGRNQVLFRTVD</sequence>
<evidence type="ECO:0000256" key="1">
    <source>
        <dbReference type="SAM" id="MobiDB-lite"/>
    </source>
</evidence>
<feature type="region of interest" description="Disordered" evidence="1">
    <location>
        <begin position="236"/>
        <end position="265"/>
    </location>
</feature>
<dbReference type="eggNOG" id="ENOG502QVWK">
    <property type="taxonomic scope" value="Eukaryota"/>
</dbReference>
<dbReference type="PANTHER" id="PTHR36971">
    <property type="entry name" value="UNNAMED PRODUCT"/>
    <property type="match status" value="1"/>
</dbReference>